<reference evidence="3 5" key="2">
    <citation type="submission" date="2017-06" db="EMBL/GenBank/DDBJ databases">
        <title>A draft genome sequence of Komagataeibacter nataicola LMG 1536.</title>
        <authorList>
            <person name="Skraban J."/>
            <person name="Cleenwerck I."/>
            <person name="Vandamme P."/>
            <person name="Trcek J."/>
        </authorList>
    </citation>
    <scope>NUCLEOTIDE SEQUENCE [LARGE SCALE GENOMIC DNA]</scope>
    <source>
        <strain evidence="3 5">LMG 1536</strain>
    </source>
</reference>
<dbReference type="RefSeq" id="WP_078528646.1">
    <property type="nucleotide sequence ID" value="NZ_CP019880.1"/>
</dbReference>
<protein>
    <submittedName>
        <fullName evidence="1">Uncharacterized protein</fullName>
    </submittedName>
</protein>
<evidence type="ECO:0000313" key="1">
    <source>
        <dbReference type="EMBL" id="AQU89360.1"/>
    </source>
</evidence>
<dbReference type="Proteomes" id="UP000189683">
    <property type="component" value="Plasmid pKNA05"/>
</dbReference>
<keyword evidence="1" id="KW-0614">Plasmid</keyword>
<dbReference type="EMBL" id="CP019880">
    <property type="protein sequence ID" value="AQU89360.1"/>
    <property type="molecule type" value="Genomic_DNA"/>
</dbReference>
<evidence type="ECO:0000313" key="5">
    <source>
        <dbReference type="Proteomes" id="UP000247512"/>
    </source>
</evidence>
<dbReference type="KEGG" id="kna:B0W47_17655"/>
<proteinExistence type="predicted"/>
<evidence type="ECO:0000313" key="4">
    <source>
        <dbReference type="Proteomes" id="UP000189683"/>
    </source>
</evidence>
<keyword evidence="5" id="KW-1185">Reference proteome</keyword>
<dbReference type="KEGG" id="kna:B0W47_17550"/>
<dbReference type="Proteomes" id="UP000247512">
    <property type="component" value="Unassembled WGS sequence"/>
</dbReference>
<accession>A0A9N7CKA8</accession>
<name>A0A9N7CKA8_9PROT</name>
<evidence type="ECO:0000313" key="3">
    <source>
        <dbReference type="EMBL" id="PYD65246.1"/>
    </source>
</evidence>
<geneLocation type="plasmid" evidence="4">
    <name>pkna05</name>
</geneLocation>
<gene>
    <name evidence="1" type="ORF">B0W47_17550</name>
    <name evidence="2" type="ORF">B0W47_17655</name>
    <name evidence="3" type="ORF">CDI09_14740</name>
</gene>
<sequence>MTDLYKQVLDLFKPNRFKVAIEAKELFVRPVVQLPPEVQIEGMEKVNFISDRDEQTMTFSDFMKRKGKYPFPIALSHSPGGIEDFETTFSVDYHPDGSVTLYCVPMLIEGKTRYVHQIPEGIRVPGLGLIEEDGNLVDFIEDMETF</sequence>
<reference evidence="1 4" key="1">
    <citation type="submission" date="2017-02" db="EMBL/GenBank/DDBJ databases">
        <title>zhang.</title>
        <authorList>
            <person name="Zhang H."/>
        </authorList>
    </citation>
    <scope>NUCLEOTIDE SEQUENCE [LARGE SCALE GENOMIC DNA]</scope>
    <source>
        <strain evidence="1 4">RZS01</strain>
        <plasmid evidence="4">pkna05</plasmid>
        <plasmid evidence="1">pKNA05</plasmid>
    </source>
</reference>
<dbReference type="EMBL" id="CP019880">
    <property type="protein sequence ID" value="AQU89380.1"/>
    <property type="molecule type" value="Genomic_DNA"/>
</dbReference>
<dbReference type="AlphaFoldDB" id="A0A9N7CKA8"/>
<evidence type="ECO:0000313" key="2">
    <source>
        <dbReference type="EMBL" id="AQU89380.1"/>
    </source>
</evidence>
<dbReference type="EMBL" id="NIRT01000037">
    <property type="protein sequence ID" value="PYD65246.1"/>
    <property type="molecule type" value="Genomic_DNA"/>
</dbReference>
<geneLocation type="plasmid" evidence="1">
    <name>pKNA05</name>
</geneLocation>
<dbReference type="OrthoDB" id="9780884at2"/>
<organism evidence="1 4">
    <name type="scientific">Komagataeibacter nataicola</name>
    <dbReference type="NCBI Taxonomy" id="265960"/>
    <lineage>
        <taxon>Bacteria</taxon>
        <taxon>Pseudomonadati</taxon>
        <taxon>Pseudomonadota</taxon>
        <taxon>Alphaproteobacteria</taxon>
        <taxon>Acetobacterales</taxon>
        <taxon>Acetobacteraceae</taxon>
        <taxon>Komagataeibacter</taxon>
    </lineage>
</organism>